<evidence type="ECO:0000313" key="9">
    <source>
        <dbReference type="Proteomes" id="UP000515153"/>
    </source>
</evidence>
<evidence type="ECO:0000256" key="4">
    <source>
        <dbReference type="ARBA" id="ARBA00022723"/>
    </source>
</evidence>
<gene>
    <name evidence="10" type="ORF">PgNI_10944</name>
</gene>
<dbReference type="RefSeq" id="XP_030979604.1">
    <property type="nucleotide sequence ID" value="XM_031130918.1"/>
</dbReference>
<comment type="similarity">
    <text evidence="2 7">Belongs to the cytochrome P450 family.</text>
</comment>
<evidence type="ECO:0000313" key="10">
    <source>
        <dbReference type="RefSeq" id="XP_030979604.1"/>
    </source>
</evidence>
<keyword evidence="7" id="KW-0503">Monooxygenase</keyword>
<reference evidence="10" key="2">
    <citation type="submission" date="2019-10" db="EMBL/GenBank/DDBJ databases">
        <authorList>
            <consortium name="NCBI Genome Project"/>
        </authorList>
    </citation>
    <scope>NUCLEOTIDE SEQUENCE</scope>
    <source>
        <strain evidence="10">NI907</strain>
    </source>
</reference>
<dbReference type="InterPro" id="IPR017972">
    <property type="entry name" value="Cyt_P450_CS"/>
</dbReference>
<evidence type="ECO:0000256" key="5">
    <source>
        <dbReference type="ARBA" id="ARBA00023004"/>
    </source>
</evidence>
<organism evidence="9 10">
    <name type="scientific">Pyricularia grisea</name>
    <name type="common">Crabgrass-specific blast fungus</name>
    <name type="synonym">Magnaporthe grisea</name>
    <dbReference type="NCBI Taxonomy" id="148305"/>
    <lineage>
        <taxon>Eukaryota</taxon>
        <taxon>Fungi</taxon>
        <taxon>Dikarya</taxon>
        <taxon>Ascomycota</taxon>
        <taxon>Pezizomycotina</taxon>
        <taxon>Sordariomycetes</taxon>
        <taxon>Sordariomycetidae</taxon>
        <taxon>Magnaporthales</taxon>
        <taxon>Pyriculariaceae</taxon>
        <taxon>Pyricularia</taxon>
    </lineage>
</organism>
<dbReference type="GO" id="GO:0016705">
    <property type="term" value="F:oxidoreductase activity, acting on paired donors, with incorporation or reduction of molecular oxygen"/>
    <property type="evidence" value="ECO:0007669"/>
    <property type="project" value="InterPro"/>
</dbReference>
<sequence length="508" mass="59167">MLQLFIKHVSWLGPLGVVVFFGALAARCIYLLYFHPLAKYPGPRLAAVSYIWYARKWLQGRYPWAVEELFEKHGSEIVRVGPNEIAFRSPQAMHDIYMATVRNRETFVKTEFQDLGGNDPGITAERDPERHREVAKQLVPAFSPRAMYAQEEHVHRYVDLLVQQLDKHGGTSSNGVDMREWFDWLVLDLAGYMAWCHEFNNLKNAETCFYLRESIKIGLFGTIRQVLRKFPLLFPLSPFFIPASVSRTIPMWMQFNRDIVAERLSKQEKLDGKDYFAWLLRDGSKTPSEDWLVAQSNVLLAAGFDPLTNILTSAVHYLCKTPRALERLSTEVRDEFPTYSEIRADRLQSQKYLQAVLDESMRIHTNAAFGLPRYSPGALVDGEYIPKGVTVQNASFATTHSPKYFLLPREFWPERYLGPDDRWYDQRFEYDHKKAFKPFSIGPRACPGREIGMMQARIALAKLVWTYDMELLNPEVDWEKQSKLFLIWDRPEVRVRFRKRRIQDCSSN</sequence>
<keyword evidence="4 6" id="KW-0479">Metal-binding</keyword>
<dbReference type="GeneID" id="41965823"/>
<dbReference type="GO" id="GO:0004497">
    <property type="term" value="F:monooxygenase activity"/>
    <property type="evidence" value="ECO:0007669"/>
    <property type="project" value="UniProtKB-KW"/>
</dbReference>
<dbReference type="InterPro" id="IPR002401">
    <property type="entry name" value="Cyt_P450_E_grp-I"/>
</dbReference>
<dbReference type="PROSITE" id="PS00086">
    <property type="entry name" value="CYTOCHROME_P450"/>
    <property type="match status" value="1"/>
</dbReference>
<dbReference type="Proteomes" id="UP000515153">
    <property type="component" value="Chromosome VII"/>
</dbReference>
<proteinExistence type="inferred from homology"/>
<dbReference type="PANTHER" id="PTHR24305:SF210">
    <property type="entry name" value="CYTOCHROME P450 MONOOXYGENASE ASQL-RELATED"/>
    <property type="match status" value="1"/>
</dbReference>
<evidence type="ECO:0000256" key="8">
    <source>
        <dbReference type="SAM" id="Phobius"/>
    </source>
</evidence>
<dbReference type="InterPro" id="IPR001128">
    <property type="entry name" value="Cyt_P450"/>
</dbReference>
<evidence type="ECO:0000256" key="3">
    <source>
        <dbReference type="ARBA" id="ARBA00022617"/>
    </source>
</evidence>
<dbReference type="InterPro" id="IPR036396">
    <property type="entry name" value="Cyt_P450_sf"/>
</dbReference>
<evidence type="ECO:0000256" key="2">
    <source>
        <dbReference type="ARBA" id="ARBA00010617"/>
    </source>
</evidence>
<accession>A0A6P8AXL5</accession>
<dbReference type="PRINTS" id="PR00463">
    <property type="entry name" value="EP450I"/>
</dbReference>
<protein>
    <submittedName>
        <fullName evidence="10">Uncharacterized protein</fullName>
    </submittedName>
</protein>
<dbReference type="AlphaFoldDB" id="A0A6P8AXL5"/>
<dbReference type="InterPro" id="IPR050121">
    <property type="entry name" value="Cytochrome_P450_monoxygenase"/>
</dbReference>
<comment type="cofactor">
    <cofactor evidence="1 6">
        <name>heme</name>
        <dbReference type="ChEBI" id="CHEBI:30413"/>
    </cofactor>
</comment>
<keyword evidence="8" id="KW-0812">Transmembrane</keyword>
<reference evidence="9 10" key="1">
    <citation type="journal article" date="2019" name="Mol. Biol. Evol.">
        <title>Blast fungal genomes show frequent chromosomal changes, gene gains and losses, and effector gene turnover.</title>
        <authorList>
            <person name="Gomez Luciano L.B."/>
            <person name="Jason Tsai I."/>
            <person name="Chuma I."/>
            <person name="Tosa Y."/>
            <person name="Chen Y.H."/>
            <person name="Li J.Y."/>
            <person name="Li M.Y."/>
            <person name="Jade Lu M.Y."/>
            <person name="Nakayashiki H."/>
            <person name="Li W.H."/>
        </authorList>
    </citation>
    <scope>NUCLEOTIDE SEQUENCE [LARGE SCALE GENOMIC DNA]</scope>
    <source>
        <strain evidence="9 10">NI907</strain>
    </source>
</reference>
<keyword evidence="3 6" id="KW-0349">Heme</keyword>
<dbReference type="KEGG" id="pgri:PgNI_10944"/>
<evidence type="ECO:0000256" key="6">
    <source>
        <dbReference type="PIRSR" id="PIRSR602401-1"/>
    </source>
</evidence>
<reference evidence="10" key="3">
    <citation type="submission" date="2025-08" db="UniProtKB">
        <authorList>
            <consortium name="RefSeq"/>
        </authorList>
    </citation>
    <scope>IDENTIFICATION</scope>
    <source>
        <strain evidence="10">NI907</strain>
    </source>
</reference>
<dbReference type="SUPFAM" id="SSF48264">
    <property type="entry name" value="Cytochrome P450"/>
    <property type="match status" value="1"/>
</dbReference>
<evidence type="ECO:0000256" key="1">
    <source>
        <dbReference type="ARBA" id="ARBA00001971"/>
    </source>
</evidence>
<dbReference type="Pfam" id="PF00067">
    <property type="entry name" value="p450"/>
    <property type="match status" value="1"/>
</dbReference>
<keyword evidence="9" id="KW-1185">Reference proteome</keyword>
<dbReference type="GO" id="GO:0005506">
    <property type="term" value="F:iron ion binding"/>
    <property type="evidence" value="ECO:0007669"/>
    <property type="project" value="InterPro"/>
</dbReference>
<keyword evidence="8" id="KW-1133">Transmembrane helix</keyword>
<keyword evidence="8" id="KW-0472">Membrane</keyword>
<name>A0A6P8AXL5_PYRGI</name>
<dbReference type="Gene3D" id="1.10.630.10">
    <property type="entry name" value="Cytochrome P450"/>
    <property type="match status" value="1"/>
</dbReference>
<feature type="binding site" description="axial binding residue" evidence="6">
    <location>
        <position position="446"/>
    </location>
    <ligand>
        <name>heme</name>
        <dbReference type="ChEBI" id="CHEBI:30413"/>
    </ligand>
    <ligandPart>
        <name>Fe</name>
        <dbReference type="ChEBI" id="CHEBI:18248"/>
    </ligandPart>
</feature>
<feature type="transmembrane region" description="Helical" evidence="8">
    <location>
        <begin position="12"/>
        <end position="33"/>
    </location>
</feature>
<keyword evidence="5 6" id="KW-0408">Iron</keyword>
<dbReference type="GO" id="GO:0020037">
    <property type="term" value="F:heme binding"/>
    <property type="evidence" value="ECO:0007669"/>
    <property type="project" value="InterPro"/>
</dbReference>
<dbReference type="PANTHER" id="PTHR24305">
    <property type="entry name" value="CYTOCHROME P450"/>
    <property type="match status" value="1"/>
</dbReference>
<keyword evidence="7" id="KW-0560">Oxidoreductase</keyword>
<evidence type="ECO:0000256" key="7">
    <source>
        <dbReference type="RuleBase" id="RU000461"/>
    </source>
</evidence>